<dbReference type="AlphaFoldDB" id="L5MII6"/>
<dbReference type="EMBL" id="KB100325">
    <property type="protein sequence ID" value="ELK37533.1"/>
    <property type="molecule type" value="Genomic_DNA"/>
</dbReference>
<protein>
    <submittedName>
        <fullName evidence="2">Growth factor receptor-bound protein 10</fullName>
    </submittedName>
</protein>
<keyword evidence="3" id="KW-1185">Reference proteome</keyword>
<evidence type="ECO:0000313" key="2">
    <source>
        <dbReference type="EMBL" id="ELK37533.1"/>
    </source>
</evidence>
<dbReference type="Proteomes" id="UP000010556">
    <property type="component" value="Unassembled WGS sequence"/>
</dbReference>
<organism evidence="2 3">
    <name type="scientific">Myotis davidii</name>
    <name type="common">David's myotis</name>
    <dbReference type="NCBI Taxonomy" id="225400"/>
    <lineage>
        <taxon>Eukaryota</taxon>
        <taxon>Metazoa</taxon>
        <taxon>Chordata</taxon>
        <taxon>Craniata</taxon>
        <taxon>Vertebrata</taxon>
        <taxon>Euteleostomi</taxon>
        <taxon>Mammalia</taxon>
        <taxon>Eutheria</taxon>
        <taxon>Laurasiatheria</taxon>
        <taxon>Chiroptera</taxon>
        <taxon>Yangochiroptera</taxon>
        <taxon>Vespertilionidae</taxon>
        <taxon>Myotis</taxon>
    </lineage>
</organism>
<feature type="compositionally biased region" description="Polar residues" evidence="1">
    <location>
        <begin position="1"/>
        <end position="28"/>
    </location>
</feature>
<keyword evidence="2" id="KW-0675">Receptor</keyword>
<accession>L5MII6</accession>
<evidence type="ECO:0000256" key="1">
    <source>
        <dbReference type="SAM" id="MobiDB-lite"/>
    </source>
</evidence>
<reference evidence="3" key="1">
    <citation type="journal article" date="2013" name="Science">
        <title>Comparative analysis of bat genomes provides insight into the evolution of flight and immunity.</title>
        <authorList>
            <person name="Zhang G."/>
            <person name="Cowled C."/>
            <person name="Shi Z."/>
            <person name="Huang Z."/>
            <person name="Bishop-Lilly K.A."/>
            <person name="Fang X."/>
            <person name="Wynne J.W."/>
            <person name="Xiong Z."/>
            <person name="Baker M.L."/>
            <person name="Zhao W."/>
            <person name="Tachedjian M."/>
            <person name="Zhu Y."/>
            <person name="Zhou P."/>
            <person name="Jiang X."/>
            <person name="Ng J."/>
            <person name="Yang L."/>
            <person name="Wu L."/>
            <person name="Xiao J."/>
            <person name="Feng Y."/>
            <person name="Chen Y."/>
            <person name="Sun X."/>
            <person name="Zhang Y."/>
            <person name="Marsh G.A."/>
            <person name="Crameri G."/>
            <person name="Broder C.C."/>
            <person name="Frey K.G."/>
            <person name="Wang L.F."/>
            <person name="Wang J."/>
        </authorList>
    </citation>
    <scope>NUCLEOTIDE SEQUENCE [LARGE SCALE GENOMIC DNA]</scope>
</reference>
<proteinExistence type="predicted"/>
<feature type="region of interest" description="Disordered" evidence="1">
    <location>
        <begin position="1"/>
        <end position="53"/>
    </location>
</feature>
<evidence type="ECO:0000313" key="3">
    <source>
        <dbReference type="Proteomes" id="UP000010556"/>
    </source>
</evidence>
<name>L5MII6_MYODS</name>
<sequence>MNTSLESLCPSATMQSETVPLRQNGQHTRGQPPPAGARPAEPQASAQQKVQRSQPMHILAVRWEPGPRGDRVGTELLLSAGYVVMGVEGVAPGDPRADTSLFPV</sequence>
<gene>
    <name evidence="2" type="ORF">MDA_GLEAN10010424</name>
</gene>